<dbReference type="InterPro" id="IPR004839">
    <property type="entry name" value="Aminotransferase_I/II_large"/>
</dbReference>
<comment type="caution">
    <text evidence="8">The sequence shown here is derived from an EMBL/GenBank/DDBJ whole genome shotgun (WGS) entry which is preliminary data.</text>
</comment>
<dbReference type="EMBL" id="JAUPEV010000007">
    <property type="protein sequence ID" value="MDO7253353.1"/>
    <property type="molecule type" value="Genomic_DNA"/>
</dbReference>
<proteinExistence type="inferred from homology"/>
<dbReference type="PANTHER" id="PTHR13693:SF77">
    <property type="entry name" value="8-AMINO-7-OXONONANOATE SYNTHASE"/>
    <property type="match status" value="1"/>
</dbReference>
<evidence type="ECO:0000313" key="10">
    <source>
        <dbReference type="Proteomes" id="UP001240777"/>
    </source>
</evidence>
<keyword evidence="4 5" id="KW-0663">Pyridoxal phosphate</keyword>
<keyword evidence="8" id="KW-0032">Aminotransferase</keyword>
<dbReference type="Gene3D" id="3.90.1150.10">
    <property type="entry name" value="Aspartate Aminotransferase, domain 1"/>
    <property type="match status" value="1"/>
</dbReference>
<dbReference type="GO" id="GO:0008483">
    <property type="term" value="F:transaminase activity"/>
    <property type="evidence" value="ECO:0007669"/>
    <property type="project" value="UniProtKB-KW"/>
</dbReference>
<reference evidence="7" key="2">
    <citation type="submission" date="2023-07" db="EMBL/GenBank/DDBJ databases">
        <authorList>
            <person name="Aydin F."/>
            <person name="Tarhane S."/>
            <person name="Saticioglu I.B."/>
            <person name="Karakaya E."/>
            <person name="Abay S."/>
            <person name="Guran O."/>
            <person name="Bozkurt E."/>
            <person name="Uzum N."/>
            <person name="Olgun K."/>
            <person name="Jablonski D."/>
        </authorList>
    </citation>
    <scope>NUCLEOTIDE SEQUENCE</scope>
    <source>
        <strain evidence="7">Faydin-H75</strain>
    </source>
</reference>
<evidence type="ECO:0000256" key="4">
    <source>
        <dbReference type="ARBA" id="ARBA00022898"/>
    </source>
</evidence>
<keyword evidence="3" id="KW-0808">Transferase</keyword>
<dbReference type="AlphaFoldDB" id="A0AA90PS98"/>
<dbReference type="EMBL" id="JAUYZK010000007">
    <property type="protein sequence ID" value="MDP2539217.1"/>
    <property type="molecule type" value="Genomic_DNA"/>
</dbReference>
<protein>
    <submittedName>
        <fullName evidence="8">Pyridoxal phosphate-dependent aminotransferase family protein</fullName>
    </submittedName>
</protein>
<evidence type="ECO:0000256" key="2">
    <source>
        <dbReference type="ARBA" id="ARBA00010008"/>
    </source>
</evidence>
<dbReference type="Gene3D" id="3.40.640.10">
    <property type="entry name" value="Type I PLP-dependent aspartate aminotransferase-like (Major domain)"/>
    <property type="match status" value="1"/>
</dbReference>
<evidence type="ECO:0000256" key="1">
    <source>
        <dbReference type="ARBA" id="ARBA00001933"/>
    </source>
</evidence>
<dbReference type="InterPro" id="IPR050087">
    <property type="entry name" value="AON_synthase_class-II"/>
</dbReference>
<evidence type="ECO:0000256" key="3">
    <source>
        <dbReference type="ARBA" id="ARBA00022679"/>
    </source>
</evidence>
<dbReference type="GO" id="GO:0030170">
    <property type="term" value="F:pyridoxal phosphate binding"/>
    <property type="evidence" value="ECO:0007669"/>
    <property type="project" value="InterPro"/>
</dbReference>
<dbReference type="Proteomes" id="UP001240777">
    <property type="component" value="Unassembled WGS sequence"/>
</dbReference>
<name>A0AA90PS98_9HELI</name>
<sequence length="367" mass="41326">MFEKELNAIKHSGLYRERKIFLDTLKDFASNDYLGLSKNKKLLKAAYKLLLEQKSHSPKASMIVNGYSLLHRELELELCALNGFKDGIILGSGFLANIALFDGLVRKNDKIYIDEKYHASGVYAAKILGDRAVFFKHNDPKDLNNLLETSPTKGRIIIAIEGVYSMDGDLAHKDFAKIAIDKNALLIVDEAHSSGSIGTNLLGYFDYHHIPICPNFIKMGTLSKAYGSYGAYILADTEIVNFLCNRGKSIIYTTALSIFDTALALVNLRYIQEHKKIFKDKISRLQDLVKKILEIPLQSQILIIKYKNTEDMQKAHKELQENGFLVGAIRKPTVKEPILRITLGTKNSLKETKKLCKIIKKSQGQIC</sequence>
<dbReference type="Pfam" id="PF00155">
    <property type="entry name" value="Aminotran_1_2"/>
    <property type="match status" value="1"/>
</dbReference>
<comment type="similarity">
    <text evidence="2">Belongs to the class-II pyridoxal-phosphate-dependent aminotransferase family. BioF subfamily.</text>
</comment>
<gene>
    <name evidence="7" type="ORF">Q5I04_05445</name>
    <name evidence="8" type="ORF">Q5I06_05455</name>
</gene>
<evidence type="ECO:0000313" key="8">
    <source>
        <dbReference type="EMBL" id="MDP2539217.1"/>
    </source>
</evidence>
<comment type="cofactor">
    <cofactor evidence="1 5">
        <name>pyridoxal 5'-phosphate</name>
        <dbReference type="ChEBI" id="CHEBI:597326"/>
    </cofactor>
</comment>
<dbReference type="InterPro" id="IPR015422">
    <property type="entry name" value="PyrdxlP-dep_Trfase_small"/>
</dbReference>
<dbReference type="Proteomes" id="UP001177258">
    <property type="component" value="Unassembled WGS sequence"/>
</dbReference>
<evidence type="ECO:0000313" key="7">
    <source>
        <dbReference type="EMBL" id="MDO7253353.1"/>
    </source>
</evidence>
<accession>A0AA90PS98</accession>
<dbReference type="InterPro" id="IPR015421">
    <property type="entry name" value="PyrdxlP-dep_Trfase_major"/>
</dbReference>
<dbReference type="PROSITE" id="PS00599">
    <property type="entry name" value="AA_TRANSFER_CLASS_2"/>
    <property type="match status" value="1"/>
</dbReference>
<dbReference type="SUPFAM" id="SSF53383">
    <property type="entry name" value="PLP-dependent transferases"/>
    <property type="match status" value="1"/>
</dbReference>
<organism evidence="8 9">
    <name type="scientific">Helicobacter cappadocius</name>
    <dbReference type="NCBI Taxonomy" id="3063998"/>
    <lineage>
        <taxon>Bacteria</taxon>
        <taxon>Pseudomonadati</taxon>
        <taxon>Campylobacterota</taxon>
        <taxon>Epsilonproteobacteria</taxon>
        <taxon>Campylobacterales</taxon>
        <taxon>Helicobacteraceae</taxon>
        <taxon>Helicobacter</taxon>
    </lineage>
</organism>
<dbReference type="InterPro" id="IPR001917">
    <property type="entry name" value="Aminotrans_II_pyridoxalP_BS"/>
</dbReference>
<dbReference type="InterPro" id="IPR015424">
    <property type="entry name" value="PyrdxlP-dep_Trfase"/>
</dbReference>
<reference evidence="8 10" key="1">
    <citation type="submission" date="2023-07" db="EMBL/GenBank/DDBJ databases">
        <title>Unpublished Manusciprt.</title>
        <authorList>
            <person name="Aydin F."/>
            <person name="Tarhane S."/>
            <person name="Saticioglu I.B."/>
            <person name="Karakaya E."/>
            <person name="Abay S."/>
            <person name="Guran O."/>
            <person name="Bozkurt E."/>
            <person name="Uzum N."/>
            <person name="Olgun K."/>
            <person name="Jablonski D."/>
        </authorList>
    </citation>
    <scope>NUCLEOTIDE SEQUENCE</scope>
    <source>
        <strain evidence="10">faydin-H75</strain>
        <strain evidence="8">Faydin-H76</strain>
    </source>
</reference>
<reference evidence="7 9" key="3">
    <citation type="journal article" date="2024" name="Syst. Appl. Microbiol.">
        <title>Helicobacter cappadocius sp. nov., from lizards: The first psychrotrophic Helicobacter species.</title>
        <authorList>
            <person name="Aydin F."/>
            <person name="Tarhane S."/>
            <person name="Karakaya E."/>
            <person name="Abay S."/>
            <person name="Kayman T."/>
            <person name="Guran O."/>
            <person name="Bozkurt E."/>
            <person name="Uzum N."/>
            <person name="Avci A."/>
            <person name="Olgun K."/>
            <person name="Jablonski D."/>
            <person name="Guran C."/>
            <person name="Burcin Saticioglu I."/>
        </authorList>
    </citation>
    <scope>NUCLEOTIDE SEQUENCE [LARGE SCALE GENOMIC DNA]</scope>
    <source>
        <strain evidence="7">Faydin-H75</strain>
        <strain evidence="9">faydin-H76</strain>
    </source>
</reference>
<evidence type="ECO:0000256" key="5">
    <source>
        <dbReference type="RuleBase" id="RU003693"/>
    </source>
</evidence>
<keyword evidence="10" id="KW-1185">Reference proteome</keyword>
<evidence type="ECO:0000313" key="9">
    <source>
        <dbReference type="Proteomes" id="UP001177258"/>
    </source>
</evidence>
<evidence type="ECO:0000259" key="6">
    <source>
        <dbReference type="Pfam" id="PF00155"/>
    </source>
</evidence>
<feature type="domain" description="Aminotransferase class I/classII large" evidence="6">
    <location>
        <begin position="27"/>
        <end position="355"/>
    </location>
</feature>
<dbReference type="PANTHER" id="PTHR13693">
    <property type="entry name" value="CLASS II AMINOTRANSFERASE/8-AMINO-7-OXONONANOATE SYNTHASE"/>
    <property type="match status" value="1"/>
</dbReference>
<dbReference type="RefSeq" id="WP_305517200.1">
    <property type="nucleotide sequence ID" value="NZ_JAUPEV010000007.1"/>
</dbReference>